<dbReference type="InterPro" id="IPR050525">
    <property type="entry name" value="ECM_Assembly_Org"/>
</dbReference>
<feature type="domain" description="BPTI/Kunitz inhibitor" evidence="11">
    <location>
        <begin position="3259"/>
        <end position="3310"/>
    </location>
</feature>
<dbReference type="Proteomes" id="UP000288216">
    <property type="component" value="Unassembled WGS sequence"/>
</dbReference>
<dbReference type="GO" id="GO:0007155">
    <property type="term" value="P:cell adhesion"/>
    <property type="evidence" value="ECO:0007669"/>
    <property type="project" value="UniProtKB-KW"/>
</dbReference>
<dbReference type="PRINTS" id="PR00453">
    <property type="entry name" value="VWFADOMAIN"/>
</dbReference>
<feature type="region of interest" description="Disordered" evidence="9">
    <location>
        <begin position="2331"/>
        <end position="2663"/>
    </location>
</feature>
<feature type="compositionally biased region" description="Gly residues" evidence="9">
    <location>
        <begin position="2568"/>
        <end position="2577"/>
    </location>
</feature>
<sequence>MSYKGGGTKTGLALEYLIKDQLTKATGSRAEEGVPQIIVVLTDGRSQDDVIPPSAFLKSTEAIIFAIGVQQAVDWELKEIASAPHERFVYHLNDFAALKGIVNDLVASVHMAAAHPLSDGIIKDTTAQESADLIFLIDGSVNVGSGNFQYIRDFIVNFIDNLEIGPDRIQIGVVQYSDEPSTEFYFNTYTTKTEVLDAVKQLQLKGGDEINTGEAVQFLFDNHFVAAAGSRVSEGVPQAVIIITSSESSDDINQAEVSLKQGSIYSFSIGGRDADSNELVQLATDTSFSTLISEFRDIANLQQQFLPLVSGVARREIILEPLVIHEVQDRRKDIVFLIDGSSRLGGSNFLRIREFILKIINKFQIGPDAVQVAVVQYSDVPSTQFYLNTYSTKSNLQAEVKALRSKKGPALNTGAALQYVYRNHFTRSAGSRKEEGVPQFVVLVAGGPSTDSIRLPAFELKQAAIMTFGIGVGGTNQGEMMEIAFGPMLVYNVTDFVELIKKHKDVQTQLLRLGPPTVITESPTIIEVVTEVVNRRDIVFLIDGSVNVGNAYFPALRDFIVRIIEDFSIGVDRVQVALVQYSEDAKAEFYLNSYSRKDELLSHVNRLRLKGGRSIKTGAALDYVLRNMFVKSTGSGIDGGVTQVLVVVTAGRSQDDVRAPAEALARAHILTIAIGINKAEATELQRIAFNDNLAYRVDDFNGLENIRAPVTSSAIRLVFGGIIETPAERRDVVFLVDGSDKVAPAFPMIKQFISRIVDSFDIGSDRVCIVQYSATPSPNFYLNSYTSKPEVMQAINALGLKGGTQVNTGEALDYVRQNVFTRSAGSRMDEGVAQFLILLTASKSADDITQAAVALKGAGVAPFSIGSKDADEDELRQISLSPHFVFRVDDLQHVATIQQNLESPLKQLNQEKIITIYKNFAQDGVKRDIVFLVDGSDKVRGAFPSVQRFISRVVDNLDIGNDKVRVGVVQYSDNPRVNFYLTSHTTNQGVKDAIRGLTQIGGSRTNTGAALDYVTKNIFTRSAGGRAEEGVPQFLILLTASKSSDDVSRAAFALKEAGVAPFSIGSGDADQSELEQISLSPNYIFKVNNLRNVETLQQGLETPLRTLSKDQIIQIRPAVPGDGVKRDIVFLVDGSDKVRGAFPSVQRLISRVVNSLDIGNDKVRVGVVQYSDNPRVNFYLTSHTTNQGVKDAIRGLTQIGGSRANTGAALDYVTKNIFTRSAGGRAEEGVPQFLILLTASKSSDDVSRAAFALKEAGVAPFSIGSGEADQSELQQISLSPKYFFKVNDLQNVETIQQSLETPLRTLSKDQIIQIRPAVPEDGVKRDIVFLVDGSDKVRGAFPSVQRFISRVVNNLDIGNDKVRVGVVQYSDNPRVNFYLTSHTTNQGVKDAISGLTQIGGSRANTGAALDYVTKNIFTRSAGGRAEEGVPQFLILLTASKSSDDVSQAALALKEAGVAPFSIGSGEADENELQQISLSRNYIFKVNDLRNVETIQQGLETPLRTLNKDRINQIRKKVQEDAVKRDIVFLVDESDKVRGAFPSVQRFISNVVDNLDVESDKVRVGVAQYSDDPRVNFLLNNFSTKDEVKAAIRGLRPKGGRRVNTGKALDHVKKNVFNISAGSRIHEDVPQFLILITASKSSDDVTQAALALKEAGVAPFSIGSGNADDDELQKISLSPNYVFKVNDLHNVATIQQQLQSPLTTLNKHKIQQIIADAPADPSKKDIVFLIDGSSNIGTQEFAHIRDFILNIISHLDVGANKVRIGLAQYSNNGKTEFVLKQHSNKATLQGAIRRIRPKGGAPLNTGRGLDFVLKNHFTKLAGSRQHQGVRQYLLVINGEKSRDDISPYLGSLKSSGINVFSMGAKNADRGELERITTLPHATYKVKNFQDLKGVQQNLLTQLLMEDPNTYEPEPTKIPTQVASQAKADIVFLLDGSINIGRHNFPSLTQFVSSVVDGNIVGDEAIQVGIVQYNSDVSDEFFFNTHRTSDDVFDAIQNIQYKGGRLLNTGAALRHVKNNHFVKSAGSRIAEGVPQIAFLIIGGKSSDDAIAAAQELKNAGIKIFTLAVQDADSQESSKLASESAGAFRERDINKLSELTEQVLLATTDIIKGDLCPKVAEIIKGCNVDVLLGFDVSRVGLGNDVFATHRGFQSKAGDILQRISQLRTISCTGSQSPNVRIGVTVFNQRGQSQVIDLVDYHPEIMTQFNDLRNLGPYVLNAGTLDAYKRTFKAGGSERVKVIIHFTDGIDDNFSQLKRQAEKLRSEGSVHALIIVALEKLTGFEDVSLLEFGRGYRYRRPLSINQLDLEYELAEELDNIAERVCCDVPCKCAGQAGDKGPQGPRGQKSLPGPKGIIGHPGDEGGPGDRGPPGVNGTQGFQGCRGQSGIKGSRGYPGEKGQFGELGLDGIDGEQGSNGVAGPSGNKGNSGEWGPKGSEGGKGERGDLGYQGDPGEPGIMNNQKGAKGQRGDMGFVGDSGDNGLSGSAGQAGHRGSQGRRGSPGSRGAKGNAGTVGPPGMPGFSGSQGRTGSSGVPGREGGAGIRGPRGPAGTAAAQGAGGKQGLNGRKGEPGNPGGKGTIGPTGRRGEMGEDGKNGIGNSGFKGRKGERGPVGPLGPKGTFGVAGGLGKDGIKGNRGRRGYSGASGELGTKGEAGYPGSQGPKGERGRSIETCNLVRQIKDTCRAKECPVYPTELAFVIDTSNTKTANQLNNNKNAILNIVRNLTIVESNCPKGARVAILTYNSGIVTEIRFSSARNKRDLIKQIENLQFVPSRKESSIAEAMSFVARNTFKRVRSGFLMRKVAVFFSDGQTKPKELSDGIIKLANENIVSVYLSPKADNVLNRALQKNDAGLSQFYIFRNDDETVNNVMTCHVCLDFCEANAVCDAKFFRTKRSTKPNDVNLDMAFIIDSSATISPNQFIEIKRYISYVTEQLEISKEPSTSNHQARIAVVQHALYNSQTNYSQERVKAEFSLTDYNSSKDIREYIRDKMTQLEGTRATAHAVEWTVENIFEKAPQPRQFKLILLITTGDLPEAEREKLETVVIDAKCKGFFFVIFNIVKKHNEKNLINLASTPQDVYFKPINHIAELHSEELLRFGRQFPKYINVENALHLPPELQKQCVFQSDQPSNEASITTHLPDTKDVPVDSEKLVGMELSSFNVTEDSIILRLAQTEPQHINNYDVTVVKVSQNNLVLKMNVSDAEIVLKDLENGQQYNIIVIGFYQSKAKSVYNGTFTTKTSPETSPETTQEIMEPLEYPEIDRCMLDFDAGSQCSEYSAKWFFDSKNNICTQFWYGGCDGNGNRFDTEAECIAECTKTMLEESTSGPKPEAITLSAKDICELQRDEGNCRNFSLKWYYDVKTKLCTRFWYGGCNGNKNRFNTQDECSKTCAEGRIQTRMVTTMGT</sequence>
<dbReference type="InterPro" id="IPR013783">
    <property type="entry name" value="Ig-like_fold"/>
</dbReference>
<dbReference type="SUPFAM" id="SSF49265">
    <property type="entry name" value="Fibronectin type III"/>
    <property type="match status" value="1"/>
</dbReference>
<feature type="domain" description="VWFA" evidence="10">
    <location>
        <begin position="1525"/>
        <end position="1697"/>
    </location>
</feature>
<feature type="domain" description="VWFA" evidence="10">
    <location>
        <begin position="928"/>
        <end position="1100"/>
    </location>
</feature>
<dbReference type="PRINTS" id="PR00759">
    <property type="entry name" value="BASICPTASE"/>
</dbReference>
<dbReference type="SMART" id="SM00327">
    <property type="entry name" value="VWA"/>
    <property type="match status" value="13"/>
</dbReference>
<dbReference type="STRING" id="75743.A0A401P430"/>
<evidence type="ECO:0000256" key="3">
    <source>
        <dbReference type="ARBA" id="ARBA00022530"/>
    </source>
</evidence>
<keyword evidence="4" id="KW-0732">Signal</keyword>
<evidence type="ECO:0008006" key="14">
    <source>
        <dbReference type="Google" id="ProtNLM"/>
    </source>
</evidence>
<evidence type="ECO:0000256" key="2">
    <source>
        <dbReference type="ARBA" id="ARBA00022525"/>
    </source>
</evidence>
<comment type="caution">
    <text evidence="12">The sequence shown here is derived from an EMBL/GenBank/DDBJ whole genome shotgun (WGS) entry which is preliminary data.</text>
</comment>
<feature type="compositionally biased region" description="Basic and acidic residues" evidence="9">
    <location>
        <begin position="2581"/>
        <end position="2590"/>
    </location>
</feature>
<feature type="domain" description="VWFA" evidence="10">
    <location>
        <begin position="132"/>
        <end position="309"/>
    </location>
</feature>
<keyword evidence="6" id="KW-0130">Cell adhesion</keyword>
<feature type="domain" description="VWFA" evidence="10">
    <location>
        <begin position="333"/>
        <end position="510"/>
    </location>
</feature>
<dbReference type="Pfam" id="PF00092">
    <property type="entry name" value="VWA"/>
    <property type="match status" value="13"/>
</dbReference>
<dbReference type="PROSITE" id="PS50234">
    <property type="entry name" value="VWFA"/>
    <property type="match status" value="14"/>
</dbReference>
<feature type="domain" description="VWFA" evidence="10">
    <location>
        <begin position="1724"/>
        <end position="1897"/>
    </location>
</feature>
<dbReference type="InterPro" id="IPR036465">
    <property type="entry name" value="vWFA_dom_sf"/>
</dbReference>
<dbReference type="InterPro" id="IPR036116">
    <property type="entry name" value="FN3_sf"/>
</dbReference>
<feature type="domain" description="VWFA" evidence="10">
    <location>
        <begin position="1326"/>
        <end position="1498"/>
    </location>
</feature>
<feature type="domain" description="VWFA" evidence="10">
    <location>
        <begin position="537"/>
        <end position="710"/>
    </location>
</feature>
<keyword evidence="5" id="KW-0677">Repeat</keyword>
<keyword evidence="2" id="KW-0964">Secreted</keyword>
<dbReference type="FunFam" id="3.40.50.410:FF:000021">
    <property type="entry name" value="Collagen, type VI, alpha 3"/>
    <property type="match status" value="1"/>
</dbReference>
<dbReference type="FunFam" id="4.10.410.10:FF:000020">
    <property type="entry name" value="Collagen, type VI, alpha 3"/>
    <property type="match status" value="2"/>
</dbReference>
<evidence type="ECO:0000256" key="1">
    <source>
        <dbReference type="ARBA" id="ARBA00004498"/>
    </source>
</evidence>
<dbReference type="GO" id="GO:0004867">
    <property type="term" value="F:serine-type endopeptidase inhibitor activity"/>
    <property type="evidence" value="ECO:0007669"/>
    <property type="project" value="InterPro"/>
</dbReference>
<feature type="domain" description="VWFA" evidence="10">
    <location>
        <begin position="2900"/>
        <end position="3101"/>
    </location>
</feature>
<accession>A0A401P430</accession>
<feature type="compositionally biased region" description="Low complexity" evidence="9">
    <location>
        <begin position="2542"/>
        <end position="2552"/>
    </location>
</feature>
<dbReference type="InterPro" id="IPR002223">
    <property type="entry name" value="Kunitz_BPTI"/>
</dbReference>
<dbReference type="CDD" id="cd01450">
    <property type="entry name" value="vWFA_subfamily_ECM"/>
    <property type="match status" value="2"/>
</dbReference>
<dbReference type="EMBL" id="BFAA01001600">
    <property type="protein sequence ID" value="GCB67867.1"/>
    <property type="molecule type" value="Genomic_DNA"/>
</dbReference>
<gene>
    <name evidence="12" type="ORF">scyTo_0005216</name>
</gene>
<dbReference type="PANTHER" id="PTHR24020:SF20">
    <property type="entry name" value="PH DOMAIN-CONTAINING PROTEIN"/>
    <property type="match status" value="1"/>
</dbReference>
<dbReference type="GO" id="GO:0005581">
    <property type="term" value="C:collagen trimer"/>
    <property type="evidence" value="ECO:0007669"/>
    <property type="project" value="UniProtKB-KW"/>
</dbReference>
<evidence type="ECO:0000256" key="7">
    <source>
        <dbReference type="ARBA" id="ARBA00023119"/>
    </source>
</evidence>
<dbReference type="CDD" id="cd22629">
    <property type="entry name" value="Kunitz_collagen_alpha3_VI"/>
    <property type="match status" value="1"/>
</dbReference>
<dbReference type="OrthoDB" id="6132182at2759"/>
<feature type="domain" description="VWFA" evidence="10">
    <location>
        <begin position="1127"/>
        <end position="1299"/>
    </location>
</feature>
<dbReference type="SUPFAM" id="SSF53300">
    <property type="entry name" value="vWA-like"/>
    <property type="match status" value="14"/>
</dbReference>
<feature type="domain" description="VWFA" evidence="10">
    <location>
        <begin position="2126"/>
        <end position="2316"/>
    </location>
</feature>
<dbReference type="InterPro" id="IPR020901">
    <property type="entry name" value="Prtase_inh_Kunz-CS"/>
</dbReference>
<dbReference type="FunFam" id="3.40.50.410:FF:000003">
    <property type="entry name" value="Collagen type VI alpha 3 chain"/>
    <property type="match status" value="10"/>
</dbReference>
<feature type="compositionally biased region" description="Polar residues" evidence="9">
    <location>
        <begin position="2519"/>
        <end position="2528"/>
    </location>
</feature>
<dbReference type="Gene3D" id="4.10.410.10">
    <property type="entry name" value="Pancreatic trypsin inhibitor Kunitz domain"/>
    <property type="match status" value="2"/>
</dbReference>
<dbReference type="CDD" id="cd22635">
    <property type="entry name" value="Kunitz_papilin"/>
    <property type="match status" value="1"/>
</dbReference>
<organism evidence="12 13">
    <name type="scientific">Scyliorhinus torazame</name>
    <name type="common">Cloudy catshark</name>
    <name type="synonym">Catulus torazame</name>
    <dbReference type="NCBI Taxonomy" id="75743"/>
    <lineage>
        <taxon>Eukaryota</taxon>
        <taxon>Metazoa</taxon>
        <taxon>Chordata</taxon>
        <taxon>Craniata</taxon>
        <taxon>Vertebrata</taxon>
        <taxon>Chondrichthyes</taxon>
        <taxon>Elasmobranchii</taxon>
        <taxon>Galeomorphii</taxon>
        <taxon>Galeoidea</taxon>
        <taxon>Carcharhiniformes</taxon>
        <taxon>Scyliorhinidae</taxon>
        <taxon>Scyliorhinus</taxon>
    </lineage>
</organism>
<feature type="domain" description="VWFA" evidence="10">
    <location>
        <begin position="1"/>
        <end position="105"/>
    </location>
</feature>
<reference evidence="12 13" key="1">
    <citation type="journal article" date="2018" name="Nat. Ecol. Evol.">
        <title>Shark genomes provide insights into elasmobranch evolution and the origin of vertebrates.</title>
        <authorList>
            <person name="Hara Y"/>
            <person name="Yamaguchi K"/>
            <person name="Onimaru K"/>
            <person name="Kadota M"/>
            <person name="Koyanagi M"/>
            <person name="Keeley SD"/>
            <person name="Tatsumi K"/>
            <person name="Tanaka K"/>
            <person name="Motone F"/>
            <person name="Kageyama Y"/>
            <person name="Nozu R"/>
            <person name="Adachi N"/>
            <person name="Nishimura O"/>
            <person name="Nakagawa R"/>
            <person name="Tanegashima C"/>
            <person name="Kiyatake I"/>
            <person name="Matsumoto R"/>
            <person name="Murakumo K"/>
            <person name="Nishida K"/>
            <person name="Terakita A"/>
            <person name="Kuratani S"/>
            <person name="Sato K"/>
            <person name="Hyodo S Kuraku.S."/>
        </authorList>
    </citation>
    <scope>NUCLEOTIDE SEQUENCE [LARGE SCALE GENOMIC DNA]</scope>
</reference>
<feature type="compositionally biased region" description="Low complexity" evidence="9">
    <location>
        <begin position="2480"/>
        <end position="2504"/>
    </location>
</feature>
<comment type="subcellular location">
    <subcellularLocation>
        <location evidence="1">Secreted</location>
        <location evidence="1">Extracellular space</location>
        <location evidence="1">Extracellular matrix</location>
    </subcellularLocation>
</comment>
<dbReference type="SUPFAM" id="SSF57362">
    <property type="entry name" value="BPTI-like"/>
    <property type="match status" value="2"/>
</dbReference>
<evidence type="ECO:0000313" key="12">
    <source>
        <dbReference type="EMBL" id="GCB67867.1"/>
    </source>
</evidence>
<feature type="domain" description="VWFA" evidence="10">
    <location>
        <begin position="2690"/>
        <end position="2870"/>
    </location>
</feature>
<evidence type="ECO:0000256" key="8">
    <source>
        <dbReference type="ARBA" id="ARBA00023157"/>
    </source>
</evidence>
<proteinExistence type="predicted"/>
<feature type="domain" description="VWFA" evidence="10">
    <location>
        <begin position="731"/>
        <end position="901"/>
    </location>
</feature>
<dbReference type="PROSITE" id="PS00280">
    <property type="entry name" value="BPTI_KUNITZ_1"/>
    <property type="match status" value="2"/>
</dbReference>
<evidence type="ECO:0000256" key="9">
    <source>
        <dbReference type="SAM" id="MobiDB-lite"/>
    </source>
</evidence>
<dbReference type="InterPro" id="IPR002035">
    <property type="entry name" value="VWF_A"/>
</dbReference>
<feature type="compositionally biased region" description="Gly residues" evidence="9">
    <location>
        <begin position="2532"/>
        <end position="2541"/>
    </location>
</feature>
<evidence type="ECO:0000256" key="4">
    <source>
        <dbReference type="ARBA" id="ARBA00022729"/>
    </source>
</evidence>
<dbReference type="Gene3D" id="3.40.50.410">
    <property type="entry name" value="von Willebrand factor, type A domain"/>
    <property type="match status" value="14"/>
</dbReference>
<dbReference type="InterPro" id="IPR008160">
    <property type="entry name" value="Collagen"/>
</dbReference>
<dbReference type="Gene3D" id="2.60.40.10">
    <property type="entry name" value="Immunoglobulins"/>
    <property type="match status" value="1"/>
</dbReference>
<dbReference type="Pfam" id="PF00014">
    <property type="entry name" value="Kunitz_BPTI"/>
    <property type="match status" value="2"/>
</dbReference>
<evidence type="ECO:0000256" key="5">
    <source>
        <dbReference type="ARBA" id="ARBA00022737"/>
    </source>
</evidence>
<keyword evidence="3" id="KW-0272">Extracellular matrix</keyword>
<feature type="domain" description="VWFA" evidence="10">
    <location>
        <begin position="1927"/>
        <end position="2100"/>
    </location>
</feature>
<dbReference type="PROSITE" id="PS50279">
    <property type="entry name" value="BPTI_KUNITZ_2"/>
    <property type="match status" value="2"/>
</dbReference>
<keyword evidence="7" id="KW-0176">Collagen</keyword>
<evidence type="ECO:0000256" key="6">
    <source>
        <dbReference type="ARBA" id="ARBA00022889"/>
    </source>
</evidence>
<protein>
    <recommendedName>
        <fullName evidence="14">Collagen alpha-3(VI) chain</fullName>
    </recommendedName>
</protein>
<dbReference type="InterPro" id="IPR036880">
    <property type="entry name" value="Kunitz_BPTI_sf"/>
</dbReference>
<dbReference type="SMART" id="SM00131">
    <property type="entry name" value="KU"/>
    <property type="match status" value="2"/>
</dbReference>
<feature type="domain" description="BPTI/Kunitz inhibitor" evidence="11">
    <location>
        <begin position="3335"/>
        <end position="3385"/>
    </location>
</feature>
<dbReference type="OMA" id="CSPDQMC"/>
<evidence type="ECO:0000313" key="13">
    <source>
        <dbReference type="Proteomes" id="UP000288216"/>
    </source>
</evidence>
<dbReference type="PANTHER" id="PTHR24020">
    <property type="entry name" value="COLLAGEN ALPHA"/>
    <property type="match status" value="1"/>
</dbReference>
<dbReference type="Pfam" id="PF01391">
    <property type="entry name" value="Collagen"/>
    <property type="match status" value="1"/>
</dbReference>
<keyword evidence="8" id="KW-1015">Disulfide bond</keyword>
<name>A0A401P430_SCYTO</name>
<evidence type="ECO:0000259" key="10">
    <source>
        <dbReference type="PROSITE" id="PS50234"/>
    </source>
</evidence>
<keyword evidence="13" id="KW-1185">Reference proteome</keyword>
<evidence type="ECO:0000259" key="11">
    <source>
        <dbReference type="PROSITE" id="PS50279"/>
    </source>
</evidence>